<name>A0A8J7QG71_9BACT</name>
<evidence type="ECO:0000313" key="1">
    <source>
        <dbReference type="EMBL" id="MBO1317935.1"/>
    </source>
</evidence>
<dbReference type="RefSeq" id="WP_207857451.1">
    <property type="nucleotide sequence ID" value="NZ_JAFREP010000004.1"/>
</dbReference>
<sequence>MADRTTFVQVRVAYFGLIKTEIRRSIGLLGFSMKRECLVAWTKMGVFIEMKPLLEEMR</sequence>
<organism evidence="1 2">
    <name type="scientific">Acanthopleuribacter pedis</name>
    <dbReference type="NCBI Taxonomy" id="442870"/>
    <lineage>
        <taxon>Bacteria</taxon>
        <taxon>Pseudomonadati</taxon>
        <taxon>Acidobacteriota</taxon>
        <taxon>Holophagae</taxon>
        <taxon>Acanthopleuribacterales</taxon>
        <taxon>Acanthopleuribacteraceae</taxon>
        <taxon>Acanthopleuribacter</taxon>
    </lineage>
</organism>
<gene>
    <name evidence="1" type="ORF">J3U88_05635</name>
</gene>
<reference evidence="1" key="1">
    <citation type="submission" date="2021-03" db="EMBL/GenBank/DDBJ databases">
        <authorList>
            <person name="Wang G."/>
        </authorList>
    </citation>
    <scope>NUCLEOTIDE SEQUENCE</scope>
    <source>
        <strain evidence="1">KCTC 12899</strain>
    </source>
</reference>
<proteinExistence type="predicted"/>
<evidence type="ECO:0000313" key="2">
    <source>
        <dbReference type="Proteomes" id="UP000664417"/>
    </source>
</evidence>
<comment type="caution">
    <text evidence="1">The sequence shown here is derived from an EMBL/GenBank/DDBJ whole genome shotgun (WGS) entry which is preliminary data.</text>
</comment>
<dbReference type="AlphaFoldDB" id="A0A8J7QG71"/>
<protein>
    <submittedName>
        <fullName evidence="1">Uncharacterized protein</fullName>
    </submittedName>
</protein>
<dbReference type="EMBL" id="JAFREP010000004">
    <property type="protein sequence ID" value="MBO1317935.1"/>
    <property type="molecule type" value="Genomic_DNA"/>
</dbReference>
<keyword evidence="2" id="KW-1185">Reference proteome</keyword>
<accession>A0A8J7QG71</accession>
<dbReference type="Proteomes" id="UP000664417">
    <property type="component" value="Unassembled WGS sequence"/>
</dbReference>